<dbReference type="AlphaFoldDB" id="A0A1E5CE79"/>
<keyword evidence="3 6" id="KW-0812">Transmembrane</keyword>
<dbReference type="Pfam" id="PF01810">
    <property type="entry name" value="LysE"/>
    <property type="match status" value="1"/>
</dbReference>
<keyword evidence="5 6" id="KW-0472">Membrane</keyword>
<accession>A0A1E5CE79</accession>
<feature type="transmembrane region" description="Helical" evidence="6">
    <location>
        <begin position="185"/>
        <end position="202"/>
    </location>
</feature>
<feature type="transmembrane region" description="Helical" evidence="6">
    <location>
        <begin position="112"/>
        <end position="132"/>
    </location>
</feature>
<dbReference type="GO" id="GO:0015171">
    <property type="term" value="F:amino acid transmembrane transporter activity"/>
    <property type="evidence" value="ECO:0007669"/>
    <property type="project" value="TreeGrafter"/>
</dbReference>
<sequence length="204" mass="21416">MTITSGIALFFAMVLSAAIPGPSVLAVVSRSISHGWAQGLLVVMGVLLADYIFIFLAISGLTVVAGLMGEFAIIIKYVGVTYLFWLAYVTWTSDVSNSIASESKTSSRTSSLISGLLMTISNPKAVLFYMGFFPAFVDLSATTAIDVVSILFISTFSVGGVLAIYACAASKASFVFTGSNARKRLNKLSGGFLVTCGILMAAKT</sequence>
<feature type="transmembrane region" description="Helical" evidence="6">
    <location>
        <begin position="6"/>
        <end position="28"/>
    </location>
</feature>
<keyword evidence="2" id="KW-1003">Cell membrane</keyword>
<evidence type="ECO:0000256" key="4">
    <source>
        <dbReference type="ARBA" id="ARBA00022989"/>
    </source>
</evidence>
<organism evidence="7 8">
    <name type="scientific">Enterovibrio norvegicus FF-454</name>
    <dbReference type="NCBI Taxonomy" id="1185651"/>
    <lineage>
        <taxon>Bacteria</taxon>
        <taxon>Pseudomonadati</taxon>
        <taxon>Pseudomonadota</taxon>
        <taxon>Gammaproteobacteria</taxon>
        <taxon>Vibrionales</taxon>
        <taxon>Vibrionaceae</taxon>
        <taxon>Enterovibrio</taxon>
    </lineage>
</organism>
<comment type="caution">
    <text evidence="7">The sequence shown here is derived from an EMBL/GenBank/DDBJ whole genome shotgun (WGS) entry which is preliminary data.</text>
</comment>
<dbReference type="GO" id="GO:0005886">
    <property type="term" value="C:plasma membrane"/>
    <property type="evidence" value="ECO:0007669"/>
    <property type="project" value="UniProtKB-SubCell"/>
</dbReference>
<keyword evidence="4 6" id="KW-1133">Transmembrane helix</keyword>
<evidence type="ECO:0000256" key="5">
    <source>
        <dbReference type="ARBA" id="ARBA00023136"/>
    </source>
</evidence>
<feature type="transmembrane region" description="Helical" evidence="6">
    <location>
        <begin position="40"/>
        <end position="65"/>
    </location>
</feature>
<evidence type="ECO:0000256" key="6">
    <source>
        <dbReference type="SAM" id="Phobius"/>
    </source>
</evidence>
<name>A0A1E5CE79_9GAMM</name>
<dbReference type="PANTHER" id="PTHR30086">
    <property type="entry name" value="ARGININE EXPORTER PROTEIN ARGO"/>
    <property type="match status" value="1"/>
</dbReference>
<dbReference type="Proteomes" id="UP000095039">
    <property type="component" value="Unassembled WGS sequence"/>
</dbReference>
<dbReference type="InterPro" id="IPR001123">
    <property type="entry name" value="LeuE-type"/>
</dbReference>
<gene>
    <name evidence="7" type="ORF">A1OK_18640</name>
</gene>
<feature type="transmembrane region" description="Helical" evidence="6">
    <location>
        <begin position="71"/>
        <end position="91"/>
    </location>
</feature>
<comment type="subcellular location">
    <subcellularLocation>
        <location evidence="1">Cell membrane</location>
        <topology evidence="1">Multi-pass membrane protein</topology>
    </subcellularLocation>
</comment>
<protein>
    <submittedName>
        <fullName evidence="7">Threonine transporter RhtB</fullName>
    </submittedName>
</protein>
<evidence type="ECO:0000256" key="2">
    <source>
        <dbReference type="ARBA" id="ARBA00022475"/>
    </source>
</evidence>
<evidence type="ECO:0000256" key="3">
    <source>
        <dbReference type="ARBA" id="ARBA00022692"/>
    </source>
</evidence>
<proteinExistence type="predicted"/>
<dbReference type="PANTHER" id="PTHR30086:SF20">
    <property type="entry name" value="ARGININE EXPORTER PROTEIN ARGO-RELATED"/>
    <property type="match status" value="1"/>
</dbReference>
<reference evidence="7 8" key="1">
    <citation type="journal article" date="2012" name="Science">
        <title>Ecological populations of bacteria act as socially cohesive units of antibiotic production and resistance.</title>
        <authorList>
            <person name="Cordero O.X."/>
            <person name="Wildschutte H."/>
            <person name="Kirkup B."/>
            <person name="Proehl S."/>
            <person name="Ngo L."/>
            <person name="Hussain F."/>
            <person name="Le Roux F."/>
            <person name="Mincer T."/>
            <person name="Polz M.F."/>
        </authorList>
    </citation>
    <scope>NUCLEOTIDE SEQUENCE [LARGE SCALE GENOMIC DNA]</scope>
    <source>
        <strain evidence="7 8">FF-454</strain>
    </source>
</reference>
<dbReference type="RefSeq" id="WP_016958106.1">
    <property type="nucleotide sequence ID" value="NZ_AJWN02000014.1"/>
</dbReference>
<dbReference type="EMBL" id="AJWN02000014">
    <property type="protein sequence ID" value="OEE63828.1"/>
    <property type="molecule type" value="Genomic_DNA"/>
</dbReference>
<keyword evidence="8" id="KW-1185">Reference proteome</keyword>
<feature type="transmembrane region" description="Helical" evidence="6">
    <location>
        <begin position="144"/>
        <end position="165"/>
    </location>
</feature>
<evidence type="ECO:0000256" key="1">
    <source>
        <dbReference type="ARBA" id="ARBA00004651"/>
    </source>
</evidence>
<evidence type="ECO:0000313" key="8">
    <source>
        <dbReference type="Proteomes" id="UP000095039"/>
    </source>
</evidence>
<evidence type="ECO:0000313" key="7">
    <source>
        <dbReference type="EMBL" id="OEE63828.1"/>
    </source>
</evidence>